<evidence type="ECO:0000259" key="3">
    <source>
        <dbReference type="PROSITE" id="PS51123"/>
    </source>
</evidence>
<dbReference type="RefSeq" id="WP_076487296.1">
    <property type="nucleotide sequence ID" value="NZ_FTMS01000001.1"/>
</dbReference>
<dbReference type="InterPro" id="IPR006665">
    <property type="entry name" value="OmpA-like"/>
</dbReference>
<dbReference type="PANTHER" id="PTHR30329:SF20">
    <property type="entry name" value="EXPORTED PROTEIN"/>
    <property type="match status" value="1"/>
</dbReference>
<sequence>MVVRLRCILPVLVVARLLFSSVPSLLSQESSGGMLFGISPGDRMTIVTRSNLRISRDGRYLGFRFGEERVILDEDQGVSLEERRGLPPGTFYRGTAFRLSSTVRDQRLLARSLDEVIPLSVHVSYDGTYSVSSPGQALAVRSIPSFPDGELFPGDVWEAFGEVVVDPFEDSLPTRVRVYIAYRFEGPAEYQGQEALLVSAQYALRYRSGDDRAGDPDLLQAQGRHRLQIYMSADGRNPLFIRDTLEDQFLYRDGTRLDMSGFRLTFFDTPRPRTAGILRERLQEILPGIAQSPGDHPPLERPVVPGDQPLAEESPLPEDPLRPEAPLLPGDQLLPEDQAVPEERITLEETDLGLRFTLPAIRFVANQAVILPEEGDRLQQLAQALEEAWKLSPQGTFLVVGHTADVGTPEGQQRLSVERAQAIVRELTRRGLAEDRFLYQGRGASEPRADNATAQGRAVNRRVEVYLLE</sequence>
<evidence type="ECO:0000313" key="4">
    <source>
        <dbReference type="EMBL" id="SIP87472.1"/>
    </source>
</evidence>
<proteinExistence type="predicted"/>
<dbReference type="SUPFAM" id="SSF103088">
    <property type="entry name" value="OmpA-like"/>
    <property type="match status" value="1"/>
</dbReference>
<dbReference type="InterPro" id="IPR036737">
    <property type="entry name" value="OmpA-like_sf"/>
</dbReference>
<dbReference type="Proteomes" id="UP000186400">
    <property type="component" value="Unassembled WGS sequence"/>
</dbReference>
<reference evidence="4 5" key="1">
    <citation type="submission" date="2017-01" db="EMBL/GenBank/DDBJ databases">
        <authorList>
            <person name="Mah S.A."/>
            <person name="Swanson W.J."/>
            <person name="Moy G.W."/>
            <person name="Vacquier V.D."/>
        </authorList>
    </citation>
    <scope>NUCLEOTIDE SEQUENCE [LARGE SCALE GENOMIC DNA]</scope>
    <source>
        <strain evidence="4 5">ASpG1</strain>
    </source>
</reference>
<dbReference type="PROSITE" id="PS51123">
    <property type="entry name" value="OMPA_2"/>
    <property type="match status" value="1"/>
</dbReference>
<accession>A0A1N6N5W5</accession>
<evidence type="ECO:0000256" key="2">
    <source>
        <dbReference type="SAM" id="MobiDB-lite"/>
    </source>
</evidence>
<dbReference type="Pfam" id="PF00691">
    <property type="entry name" value="OmpA"/>
    <property type="match status" value="1"/>
</dbReference>
<protein>
    <submittedName>
        <fullName evidence="4">Outer membrane protein OmpA</fullName>
    </submittedName>
</protein>
<dbReference type="CDD" id="cd07185">
    <property type="entry name" value="OmpA_C-like"/>
    <property type="match status" value="1"/>
</dbReference>
<name>A0A1N6N5W5_9SPIO</name>
<dbReference type="PANTHER" id="PTHR30329">
    <property type="entry name" value="STATOR ELEMENT OF FLAGELLAR MOTOR COMPLEX"/>
    <property type="match status" value="1"/>
</dbReference>
<dbReference type="GO" id="GO:0016020">
    <property type="term" value="C:membrane"/>
    <property type="evidence" value="ECO:0007669"/>
    <property type="project" value="UniProtKB-UniRule"/>
</dbReference>
<dbReference type="OrthoDB" id="9805566at2"/>
<dbReference type="InterPro" id="IPR050330">
    <property type="entry name" value="Bact_OuterMem_StrucFunc"/>
</dbReference>
<feature type="region of interest" description="Disordered" evidence="2">
    <location>
        <begin position="289"/>
        <end position="325"/>
    </location>
</feature>
<keyword evidence="1" id="KW-0472">Membrane</keyword>
<dbReference type="STRING" id="159291.SAMN05920897_10159"/>
<dbReference type="Gene3D" id="3.30.1330.60">
    <property type="entry name" value="OmpA-like domain"/>
    <property type="match status" value="1"/>
</dbReference>
<gene>
    <name evidence="4" type="ORF">SAMN05920897_10159</name>
</gene>
<keyword evidence="5" id="KW-1185">Reference proteome</keyword>
<feature type="domain" description="OmpA-like" evidence="3">
    <location>
        <begin position="350"/>
        <end position="469"/>
    </location>
</feature>
<evidence type="ECO:0000313" key="5">
    <source>
        <dbReference type="Proteomes" id="UP000186400"/>
    </source>
</evidence>
<organism evidence="4 5">
    <name type="scientific">Alkalispirochaeta americana</name>
    <dbReference type="NCBI Taxonomy" id="159291"/>
    <lineage>
        <taxon>Bacteria</taxon>
        <taxon>Pseudomonadati</taxon>
        <taxon>Spirochaetota</taxon>
        <taxon>Spirochaetia</taxon>
        <taxon>Spirochaetales</taxon>
        <taxon>Spirochaetaceae</taxon>
        <taxon>Alkalispirochaeta</taxon>
    </lineage>
</organism>
<evidence type="ECO:0000256" key="1">
    <source>
        <dbReference type="PROSITE-ProRule" id="PRU00473"/>
    </source>
</evidence>
<dbReference type="EMBL" id="FTMS01000001">
    <property type="protein sequence ID" value="SIP87472.1"/>
    <property type="molecule type" value="Genomic_DNA"/>
</dbReference>
<dbReference type="AlphaFoldDB" id="A0A1N6N5W5"/>